<dbReference type="Pfam" id="PF03907">
    <property type="entry name" value="Spo7"/>
    <property type="match status" value="1"/>
</dbReference>
<evidence type="ECO:0000256" key="1">
    <source>
        <dbReference type="SAM" id="MobiDB-lite"/>
    </source>
</evidence>
<name>A0A1E5RFG0_9ASCO</name>
<dbReference type="AlphaFoldDB" id="A0A1E5RFG0"/>
<evidence type="ECO:0000313" key="3">
    <source>
        <dbReference type="EMBL" id="OEJ85617.1"/>
    </source>
</evidence>
<feature type="compositionally biased region" description="Low complexity" evidence="1">
    <location>
        <begin position="39"/>
        <end position="64"/>
    </location>
</feature>
<keyword evidence="2" id="KW-0472">Membrane</keyword>
<dbReference type="Proteomes" id="UP000095728">
    <property type="component" value="Unassembled WGS sequence"/>
</dbReference>
<dbReference type="PANTHER" id="PTHR28249:SF1">
    <property type="entry name" value="SPORULATION-SPECIFIC PROTEIN SPO7"/>
    <property type="match status" value="1"/>
</dbReference>
<keyword evidence="2" id="KW-0812">Transmembrane</keyword>
<dbReference type="GO" id="GO:0019888">
    <property type="term" value="F:protein phosphatase regulator activity"/>
    <property type="evidence" value="ECO:0007669"/>
    <property type="project" value="InterPro"/>
</dbReference>
<sequence length="304" mass="36000">MNHSTKNRTTTITTNTDNTETYDDNTRVKSTTAAADPATNTAINATSNTSTNTTNTPTNNHNHNGNVRLLKSDVSPTSMIFRNLLILEDDLRKQYKQQLLIRYVFSLFVIILCILLIICVYYYPILKLKTSPLLAQFLLWFLVITLMLFHLSGEYRRTIVLPRKFFQLSNKGLKQFNCKLIKPQRTLQIVNVVGVNILIELFLIFVIKCNMKVMTKLIRKPEEYINYLEYKLTIWKILKQTNVNNDNDDIKIILNPKIFNNEIREGWEIYRDEFWFRERHRRLNKLQVLYERERERERARGDTL</sequence>
<gene>
    <name evidence="3" type="ORF">AWRI3579_g2261</name>
</gene>
<dbReference type="FunCoup" id="A0A1E5RFG0">
    <property type="interactions" value="35"/>
</dbReference>
<organism evidence="3 4">
    <name type="scientific">Hanseniaspora osmophila</name>
    <dbReference type="NCBI Taxonomy" id="56408"/>
    <lineage>
        <taxon>Eukaryota</taxon>
        <taxon>Fungi</taxon>
        <taxon>Dikarya</taxon>
        <taxon>Ascomycota</taxon>
        <taxon>Saccharomycotina</taxon>
        <taxon>Saccharomycetes</taxon>
        <taxon>Saccharomycodales</taxon>
        <taxon>Saccharomycodaceae</taxon>
        <taxon>Hanseniaspora</taxon>
    </lineage>
</organism>
<keyword evidence="2" id="KW-1133">Transmembrane helix</keyword>
<feature type="transmembrane region" description="Helical" evidence="2">
    <location>
        <begin position="100"/>
        <end position="123"/>
    </location>
</feature>
<reference evidence="4" key="1">
    <citation type="journal article" date="2016" name="Genome Announc.">
        <title>Genome sequences of three species of Hanseniaspora isolated from spontaneous wine fermentations.</title>
        <authorList>
            <person name="Sternes P.R."/>
            <person name="Lee D."/>
            <person name="Kutyna D.R."/>
            <person name="Borneman A.R."/>
        </authorList>
    </citation>
    <scope>NUCLEOTIDE SEQUENCE [LARGE SCALE GENOMIC DNA]</scope>
    <source>
        <strain evidence="4">AWRI3579</strain>
    </source>
</reference>
<dbReference type="OrthoDB" id="5599171at2759"/>
<comment type="caution">
    <text evidence="3">The sequence shown here is derived from an EMBL/GenBank/DDBJ whole genome shotgun (WGS) entry which is preliminary data.</text>
</comment>
<dbReference type="PANTHER" id="PTHR28249">
    <property type="entry name" value="SPORULATION-SPECIFIC PROTEIN SPO7"/>
    <property type="match status" value="1"/>
</dbReference>
<protein>
    <submittedName>
        <fullName evidence="3">Sporulation-specific protein SPO7</fullName>
    </submittedName>
</protein>
<evidence type="ECO:0000256" key="2">
    <source>
        <dbReference type="SAM" id="Phobius"/>
    </source>
</evidence>
<feature type="compositionally biased region" description="Low complexity" evidence="1">
    <location>
        <begin position="7"/>
        <end position="19"/>
    </location>
</feature>
<feature type="transmembrane region" description="Helical" evidence="2">
    <location>
        <begin position="135"/>
        <end position="153"/>
    </location>
</feature>
<proteinExistence type="predicted"/>
<accession>A0A1E5RFG0</accession>
<feature type="transmembrane region" description="Helical" evidence="2">
    <location>
        <begin position="189"/>
        <end position="207"/>
    </location>
</feature>
<dbReference type="GO" id="GO:0071595">
    <property type="term" value="C:Nem1-Spo7 phosphatase complex"/>
    <property type="evidence" value="ECO:0007669"/>
    <property type="project" value="TreeGrafter"/>
</dbReference>
<dbReference type="GO" id="GO:0006998">
    <property type="term" value="P:nuclear envelope organization"/>
    <property type="evidence" value="ECO:0007669"/>
    <property type="project" value="TreeGrafter"/>
</dbReference>
<dbReference type="GO" id="GO:0004721">
    <property type="term" value="F:phosphoprotein phosphatase activity"/>
    <property type="evidence" value="ECO:0007669"/>
    <property type="project" value="TreeGrafter"/>
</dbReference>
<feature type="region of interest" description="Disordered" evidence="1">
    <location>
        <begin position="39"/>
        <end position="65"/>
    </location>
</feature>
<keyword evidence="4" id="KW-1185">Reference proteome</keyword>
<dbReference type="InterPro" id="IPR005605">
    <property type="entry name" value="Spo7"/>
</dbReference>
<feature type="region of interest" description="Disordered" evidence="1">
    <location>
        <begin position="1"/>
        <end position="25"/>
    </location>
</feature>
<dbReference type="STRING" id="56408.A0A1E5RFG0"/>
<dbReference type="InParanoid" id="A0A1E5RFG0"/>
<evidence type="ECO:0000313" key="4">
    <source>
        <dbReference type="Proteomes" id="UP000095728"/>
    </source>
</evidence>
<dbReference type="EMBL" id="LPNM01000007">
    <property type="protein sequence ID" value="OEJ85617.1"/>
    <property type="molecule type" value="Genomic_DNA"/>
</dbReference>